<dbReference type="AlphaFoldDB" id="A0A2N8ZLI5"/>
<dbReference type="CDD" id="cd07185">
    <property type="entry name" value="OmpA_C-like"/>
    <property type="match status" value="1"/>
</dbReference>
<keyword evidence="5" id="KW-1185">Reference proteome</keyword>
<dbReference type="Gene3D" id="3.30.1330.60">
    <property type="entry name" value="OmpA-like domain"/>
    <property type="match status" value="1"/>
</dbReference>
<protein>
    <submittedName>
        <fullName evidence="4">Putative C-terminal domain of outer-membrane protein OmpA</fullName>
    </submittedName>
</protein>
<proteinExistence type="predicted"/>
<name>A0A2N8ZLI5_9VIBR</name>
<dbReference type="InterPro" id="IPR006665">
    <property type="entry name" value="OmpA-like"/>
</dbReference>
<reference evidence="4 5" key="1">
    <citation type="submission" date="2017-10" db="EMBL/GenBank/DDBJ databases">
        <authorList>
            <person name="Banno H."/>
            <person name="Chua N.-H."/>
        </authorList>
    </citation>
    <scope>NUCLEOTIDE SEQUENCE [LARGE SCALE GENOMIC DNA]</scope>
    <source>
        <strain evidence="4">Vibrio tapetis CECT4600</strain>
    </source>
</reference>
<feature type="signal peptide" evidence="2">
    <location>
        <begin position="1"/>
        <end position="22"/>
    </location>
</feature>
<dbReference type="PROSITE" id="PS51123">
    <property type="entry name" value="OMPA_2"/>
    <property type="match status" value="1"/>
</dbReference>
<feature type="chain" id="PRO_5014808991" evidence="2">
    <location>
        <begin position="23"/>
        <end position="225"/>
    </location>
</feature>
<evidence type="ECO:0000313" key="4">
    <source>
        <dbReference type="EMBL" id="SON52752.1"/>
    </source>
</evidence>
<dbReference type="EMBL" id="LT960612">
    <property type="protein sequence ID" value="SON52752.1"/>
    <property type="molecule type" value="Genomic_DNA"/>
</dbReference>
<organism evidence="4 5">
    <name type="scientific">Vibrio tapetis subsp. tapetis</name>
    <dbReference type="NCBI Taxonomy" id="1671868"/>
    <lineage>
        <taxon>Bacteria</taxon>
        <taxon>Pseudomonadati</taxon>
        <taxon>Pseudomonadota</taxon>
        <taxon>Gammaproteobacteria</taxon>
        <taxon>Vibrionales</taxon>
        <taxon>Vibrionaceae</taxon>
        <taxon>Vibrio</taxon>
    </lineage>
</organism>
<dbReference type="InterPro" id="IPR050330">
    <property type="entry name" value="Bact_OuterMem_StrucFunc"/>
</dbReference>
<feature type="domain" description="OmpA-like" evidence="3">
    <location>
        <begin position="107"/>
        <end position="224"/>
    </location>
</feature>
<evidence type="ECO:0000313" key="5">
    <source>
        <dbReference type="Proteomes" id="UP000235828"/>
    </source>
</evidence>
<evidence type="ECO:0000256" key="1">
    <source>
        <dbReference type="PROSITE-ProRule" id="PRU00473"/>
    </source>
</evidence>
<dbReference type="PROSITE" id="PS51257">
    <property type="entry name" value="PROKAR_LIPOPROTEIN"/>
    <property type="match status" value="1"/>
</dbReference>
<keyword evidence="1" id="KW-0472">Membrane</keyword>
<dbReference type="GO" id="GO:0016020">
    <property type="term" value="C:membrane"/>
    <property type="evidence" value="ECO:0007669"/>
    <property type="project" value="UniProtKB-UniRule"/>
</dbReference>
<dbReference type="Proteomes" id="UP000235828">
    <property type="component" value="Chromosome B"/>
</dbReference>
<evidence type="ECO:0000256" key="2">
    <source>
        <dbReference type="SAM" id="SignalP"/>
    </source>
</evidence>
<gene>
    <name evidence="4" type="ORF">VTAP4600_B1141</name>
</gene>
<dbReference type="Pfam" id="PF00691">
    <property type="entry name" value="OmpA"/>
    <property type="match status" value="1"/>
</dbReference>
<dbReference type="PANTHER" id="PTHR30329:SF21">
    <property type="entry name" value="LIPOPROTEIN YIAD-RELATED"/>
    <property type="match status" value="1"/>
</dbReference>
<evidence type="ECO:0000259" key="3">
    <source>
        <dbReference type="PROSITE" id="PS51123"/>
    </source>
</evidence>
<accession>A0A2N8ZLI5</accession>
<dbReference type="SUPFAM" id="SSF103088">
    <property type="entry name" value="OmpA-like"/>
    <property type="match status" value="1"/>
</dbReference>
<dbReference type="InterPro" id="IPR036737">
    <property type="entry name" value="OmpA-like_sf"/>
</dbReference>
<dbReference type="PANTHER" id="PTHR30329">
    <property type="entry name" value="STATOR ELEMENT OF FLAGELLAR MOTOR COMPLEX"/>
    <property type="match status" value="1"/>
</dbReference>
<dbReference type="KEGG" id="vta:B1141"/>
<keyword evidence="2" id="KW-0732">Signal</keyword>
<sequence length="225" mass="24427">MWVMRKILAVVFLGVLLQGCSALTPPSMLETAPKTSADLIYPDWGGDEISANSGQPAVTSNLNQKPVMPMAKPAMASHASTMQHTNEMRSLMAFMAANRISYQVIPGQHTVVKLEQRIHFETGSAGITQSSRVWLGQLGGFLAQKPNIKTVIDGHTDSTGGNQINDSLSDKRAMQVKLLLTNNNVAAKNVYTRGYGKHLPSCSNISKSGKACNRRVELMFIEAIN</sequence>